<dbReference type="AlphaFoldDB" id="A0A0J7JU43"/>
<sequence length="179" mass="20146">AKRECVLDGADQTAKLLHKDCDNRSGIGCQAEERSGGILGSETGGTQALEWTSEYIKIYTWPLNAEPADIRNSKEKPDTATWGKPSVHLKTAFCDIDQAFQEQRIMFSLAFCGKPVAEDHFWNEERRSGGQTCREATGMTCKDYVAHNPGDFQDFYFRIKNIQYFSETNTEPSKTSTDL</sequence>
<gene>
    <name evidence="1" type="ORF">RF55_26033</name>
</gene>
<organism evidence="1 2">
    <name type="scientific">Lasius niger</name>
    <name type="common">Black garden ant</name>
    <dbReference type="NCBI Taxonomy" id="67767"/>
    <lineage>
        <taxon>Eukaryota</taxon>
        <taxon>Metazoa</taxon>
        <taxon>Ecdysozoa</taxon>
        <taxon>Arthropoda</taxon>
        <taxon>Hexapoda</taxon>
        <taxon>Insecta</taxon>
        <taxon>Pterygota</taxon>
        <taxon>Neoptera</taxon>
        <taxon>Endopterygota</taxon>
        <taxon>Hymenoptera</taxon>
        <taxon>Apocrita</taxon>
        <taxon>Aculeata</taxon>
        <taxon>Formicoidea</taxon>
        <taxon>Formicidae</taxon>
        <taxon>Formicinae</taxon>
        <taxon>Lasius</taxon>
        <taxon>Lasius</taxon>
    </lineage>
</organism>
<proteinExistence type="predicted"/>
<reference evidence="1 2" key="1">
    <citation type="submission" date="2015-04" db="EMBL/GenBank/DDBJ databases">
        <title>Lasius niger genome sequencing.</title>
        <authorList>
            <person name="Konorov E.A."/>
            <person name="Nikitin M.A."/>
            <person name="Kirill M.V."/>
            <person name="Chang P."/>
        </authorList>
    </citation>
    <scope>NUCLEOTIDE SEQUENCE [LARGE SCALE GENOMIC DNA]</scope>
    <source>
        <tissue evidence="1">Whole</tissue>
    </source>
</reference>
<dbReference type="OrthoDB" id="192832at2759"/>
<dbReference type="STRING" id="67767.A0A0J7JU43"/>
<keyword evidence="2" id="KW-1185">Reference proteome</keyword>
<dbReference type="Pfam" id="PF26113">
    <property type="entry name" value="GH16_XgeA"/>
    <property type="match status" value="1"/>
</dbReference>
<dbReference type="Proteomes" id="UP000036403">
    <property type="component" value="Unassembled WGS sequence"/>
</dbReference>
<comment type="caution">
    <text evidence="1">The sequence shown here is derived from an EMBL/GenBank/DDBJ whole genome shotgun (WGS) entry which is preliminary data.</text>
</comment>
<dbReference type="Gene3D" id="2.60.120.200">
    <property type="match status" value="1"/>
</dbReference>
<dbReference type="EMBL" id="LBMM01034455">
    <property type="protein sequence ID" value="KMQ81539.1"/>
    <property type="molecule type" value="Genomic_DNA"/>
</dbReference>
<dbReference type="PaxDb" id="67767-A0A0J7JU43"/>
<name>A0A0J7JU43_LASNI</name>
<feature type="non-terminal residue" evidence="1">
    <location>
        <position position="179"/>
    </location>
</feature>
<evidence type="ECO:0000313" key="1">
    <source>
        <dbReference type="EMBL" id="KMQ81539.1"/>
    </source>
</evidence>
<accession>A0A0J7JU43</accession>
<protein>
    <submittedName>
        <fullName evidence="1">Beta--endoglucanase</fullName>
    </submittedName>
</protein>
<feature type="non-terminal residue" evidence="1">
    <location>
        <position position="1"/>
    </location>
</feature>
<evidence type="ECO:0000313" key="2">
    <source>
        <dbReference type="Proteomes" id="UP000036403"/>
    </source>
</evidence>